<evidence type="ECO:0000313" key="3">
    <source>
        <dbReference type="Proteomes" id="UP001153387"/>
    </source>
</evidence>
<gene>
    <name evidence="2" type="ORF">OMP38_08940</name>
</gene>
<dbReference type="PANTHER" id="PTHR34818">
    <property type="entry name" value="PROTEIN BLI-3"/>
    <property type="match status" value="1"/>
</dbReference>
<comment type="caution">
    <text evidence="2">The sequence shown here is derived from an EMBL/GenBank/DDBJ whole genome shotgun (WGS) entry which is preliminary data.</text>
</comment>
<dbReference type="Gene3D" id="2.30.110.10">
    <property type="entry name" value="Electron Transport, Fmn-binding Protein, Chain A"/>
    <property type="match status" value="1"/>
</dbReference>
<evidence type="ECO:0000313" key="2">
    <source>
        <dbReference type="EMBL" id="MDG0790978.1"/>
    </source>
</evidence>
<organism evidence="2 3">
    <name type="scientific">Cohnella ginsengisoli</name>
    <dbReference type="NCBI Taxonomy" id="425004"/>
    <lineage>
        <taxon>Bacteria</taxon>
        <taxon>Bacillati</taxon>
        <taxon>Bacillota</taxon>
        <taxon>Bacilli</taxon>
        <taxon>Bacillales</taxon>
        <taxon>Paenibacillaceae</taxon>
        <taxon>Cohnella</taxon>
    </lineage>
</organism>
<proteinExistence type="predicted"/>
<protein>
    <submittedName>
        <fullName evidence="2">Pyridoxamine 5'-phosphate oxidase family protein</fullName>
    </submittedName>
</protein>
<dbReference type="InterPro" id="IPR011576">
    <property type="entry name" value="Pyridox_Oxase_N"/>
</dbReference>
<dbReference type="SUPFAM" id="SSF50475">
    <property type="entry name" value="FMN-binding split barrel"/>
    <property type="match status" value="1"/>
</dbReference>
<dbReference type="PANTHER" id="PTHR34818:SF1">
    <property type="entry name" value="PROTEIN BLI-3"/>
    <property type="match status" value="1"/>
</dbReference>
<dbReference type="EMBL" id="JAPDHZ010000002">
    <property type="protein sequence ID" value="MDG0790978.1"/>
    <property type="molecule type" value="Genomic_DNA"/>
</dbReference>
<dbReference type="InterPro" id="IPR052917">
    <property type="entry name" value="Stress-Dev_Protein"/>
</dbReference>
<dbReference type="InterPro" id="IPR012349">
    <property type="entry name" value="Split_barrel_FMN-bd"/>
</dbReference>
<name>A0A9X4KFC7_9BACL</name>
<feature type="domain" description="Pyridoxamine 5'-phosphate oxidase N-terminal" evidence="1">
    <location>
        <begin position="7"/>
        <end position="128"/>
    </location>
</feature>
<dbReference type="Proteomes" id="UP001153387">
    <property type="component" value="Unassembled WGS sequence"/>
</dbReference>
<accession>A0A9X4KFC7</accession>
<evidence type="ECO:0000259" key="1">
    <source>
        <dbReference type="Pfam" id="PF01243"/>
    </source>
</evidence>
<sequence length="141" mass="16037">MIPVSDLEKKLTEALGKYKFGAFATVHDGQPSLRYMQVFNDGLTILLATHRDTHKVDELEANPKASLLLGLEGRLWPGEIVEVQGEVAISTDEELKSDVWKSYFKKWLDGPHDPDYVILKLKPTLILYTEKDGEQQVWRPS</sequence>
<dbReference type="Pfam" id="PF01243">
    <property type="entry name" value="PNPOx_N"/>
    <property type="match status" value="1"/>
</dbReference>
<keyword evidence="3" id="KW-1185">Reference proteome</keyword>
<dbReference type="AlphaFoldDB" id="A0A9X4KFC7"/>
<reference evidence="2 3" key="1">
    <citation type="submission" date="2022-10" db="EMBL/GenBank/DDBJ databases">
        <title>Comparative genomic analysis of Cohnella hashimotonis sp. nov., isolated from the International Space Station.</title>
        <authorList>
            <person name="Simpson A."/>
            <person name="Venkateswaran K."/>
        </authorList>
    </citation>
    <scope>NUCLEOTIDE SEQUENCE [LARGE SCALE GENOMIC DNA]</scope>
    <source>
        <strain evidence="2 3">DSM 18997</strain>
    </source>
</reference>